<evidence type="ECO:0000313" key="3">
    <source>
        <dbReference type="EMBL" id="PHT40670.1"/>
    </source>
</evidence>
<comment type="caution">
    <text evidence="3">The sequence shown here is derived from an EMBL/GenBank/DDBJ whole genome shotgun (WGS) entry which is preliminary data.</text>
</comment>
<feature type="transmembrane region" description="Helical" evidence="2">
    <location>
        <begin position="142"/>
        <end position="159"/>
    </location>
</feature>
<gene>
    <name evidence="3" type="ORF">CQW23_19524</name>
</gene>
<evidence type="ECO:0000256" key="2">
    <source>
        <dbReference type="SAM" id="Phobius"/>
    </source>
</evidence>
<reference evidence="3 4" key="1">
    <citation type="journal article" date="2017" name="Genome Biol.">
        <title>New reference genome sequences of hot pepper reveal the massive evolution of plant disease-resistance genes by retroduplication.</title>
        <authorList>
            <person name="Kim S."/>
            <person name="Park J."/>
            <person name="Yeom S.I."/>
            <person name="Kim Y.M."/>
            <person name="Seo E."/>
            <person name="Kim K.T."/>
            <person name="Kim M.S."/>
            <person name="Lee J.M."/>
            <person name="Cheong K."/>
            <person name="Shin H.S."/>
            <person name="Kim S.B."/>
            <person name="Han K."/>
            <person name="Lee J."/>
            <person name="Park M."/>
            <person name="Lee H.A."/>
            <person name="Lee H.Y."/>
            <person name="Lee Y."/>
            <person name="Oh S."/>
            <person name="Lee J.H."/>
            <person name="Choi E."/>
            <person name="Choi E."/>
            <person name="Lee S.E."/>
            <person name="Jeon J."/>
            <person name="Kim H."/>
            <person name="Choi G."/>
            <person name="Song H."/>
            <person name="Lee J."/>
            <person name="Lee S.C."/>
            <person name="Kwon J.K."/>
            <person name="Lee H.Y."/>
            <person name="Koo N."/>
            <person name="Hong Y."/>
            <person name="Kim R.W."/>
            <person name="Kang W.H."/>
            <person name="Huh J.H."/>
            <person name="Kang B.C."/>
            <person name="Yang T.J."/>
            <person name="Lee Y.H."/>
            <person name="Bennetzen J.L."/>
            <person name="Choi D."/>
        </authorList>
    </citation>
    <scope>NUCLEOTIDE SEQUENCE [LARGE SCALE GENOMIC DNA]</scope>
    <source>
        <strain evidence="4">cv. PBC81</strain>
    </source>
</reference>
<name>A0A2G2W617_CAPBA</name>
<dbReference type="PANTHER" id="PTHR33787:SF4">
    <property type="entry name" value="YCF20-LIKE PROTEIN"/>
    <property type="match status" value="1"/>
</dbReference>
<dbReference type="OrthoDB" id="1853217at2759"/>
<keyword evidence="4" id="KW-1185">Reference proteome</keyword>
<accession>A0A2G2W617</accession>
<reference evidence="4" key="2">
    <citation type="journal article" date="2017" name="J. Anim. Genet.">
        <title>Multiple reference genome sequences of hot pepper reveal the massive evolution of plant disease resistance genes by retroduplication.</title>
        <authorList>
            <person name="Kim S."/>
            <person name="Park J."/>
            <person name="Yeom S.-I."/>
            <person name="Kim Y.-M."/>
            <person name="Seo E."/>
            <person name="Kim K.-T."/>
            <person name="Kim M.-S."/>
            <person name="Lee J.M."/>
            <person name="Cheong K."/>
            <person name="Shin H.-S."/>
            <person name="Kim S.-B."/>
            <person name="Han K."/>
            <person name="Lee J."/>
            <person name="Park M."/>
            <person name="Lee H.-A."/>
            <person name="Lee H.-Y."/>
            <person name="Lee Y."/>
            <person name="Oh S."/>
            <person name="Lee J.H."/>
            <person name="Choi E."/>
            <person name="Choi E."/>
            <person name="Lee S.E."/>
            <person name="Jeon J."/>
            <person name="Kim H."/>
            <person name="Choi G."/>
            <person name="Song H."/>
            <person name="Lee J."/>
            <person name="Lee S.-C."/>
            <person name="Kwon J.-K."/>
            <person name="Lee H.-Y."/>
            <person name="Koo N."/>
            <person name="Hong Y."/>
            <person name="Kim R.W."/>
            <person name="Kang W.-H."/>
            <person name="Huh J.H."/>
            <person name="Kang B.-C."/>
            <person name="Yang T.-J."/>
            <person name="Lee Y.-H."/>
            <person name="Bennetzen J.L."/>
            <person name="Choi D."/>
        </authorList>
    </citation>
    <scope>NUCLEOTIDE SEQUENCE [LARGE SCALE GENOMIC DNA]</scope>
    <source>
        <strain evidence="4">cv. PBC81</strain>
    </source>
</reference>
<sequence length="164" mass="18411">MNQNIEVTHQRIHEVARQLNLGEGSAKEEGNAWSKLLTFNCKTSTVKFQNKQDRDDVLFSGPYSINSMGRRLSFKKSRTRRCGSRIVFARDTGRIPSSDDQYGLNGDGRDLGGTHLGRIVGVGGRQFLEKLNSDRKNFPMKVFLLFLGFDTANALVTILRQTGD</sequence>
<keyword evidence="2" id="KW-0472">Membrane</keyword>
<dbReference type="Proteomes" id="UP000224567">
    <property type="component" value="Unassembled WGS sequence"/>
</dbReference>
<dbReference type="EMBL" id="MLFT02000008">
    <property type="protein sequence ID" value="PHT40670.1"/>
    <property type="molecule type" value="Genomic_DNA"/>
</dbReference>
<evidence type="ECO:0000256" key="1">
    <source>
        <dbReference type="ARBA" id="ARBA00009846"/>
    </source>
</evidence>
<protein>
    <submittedName>
        <fullName evidence="3">Ycf20-like protein</fullName>
    </submittedName>
</protein>
<evidence type="ECO:0000313" key="4">
    <source>
        <dbReference type="Proteomes" id="UP000224567"/>
    </source>
</evidence>
<dbReference type="STRING" id="33114.A0A2G2W617"/>
<comment type="similarity">
    <text evidence="1">Belongs to the ycf20 family.</text>
</comment>
<dbReference type="AlphaFoldDB" id="A0A2G2W617"/>
<dbReference type="InterPro" id="IPR007572">
    <property type="entry name" value="Uncharacterised_Ycf20"/>
</dbReference>
<organism evidence="3 4">
    <name type="scientific">Capsicum baccatum</name>
    <name type="common">Peruvian pepper</name>
    <dbReference type="NCBI Taxonomy" id="33114"/>
    <lineage>
        <taxon>Eukaryota</taxon>
        <taxon>Viridiplantae</taxon>
        <taxon>Streptophyta</taxon>
        <taxon>Embryophyta</taxon>
        <taxon>Tracheophyta</taxon>
        <taxon>Spermatophyta</taxon>
        <taxon>Magnoliopsida</taxon>
        <taxon>eudicotyledons</taxon>
        <taxon>Gunneridae</taxon>
        <taxon>Pentapetalae</taxon>
        <taxon>asterids</taxon>
        <taxon>lamiids</taxon>
        <taxon>Solanales</taxon>
        <taxon>Solanaceae</taxon>
        <taxon>Solanoideae</taxon>
        <taxon>Capsiceae</taxon>
        <taxon>Capsicum</taxon>
    </lineage>
</organism>
<keyword evidence="2" id="KW-1133">Transmembrane helix</keyword>
<proteinExistence type="inferred from homology"/>
<keyword evidence="2" id="KW-0812">Transmembrane</keyword>
<dbReference type="PANTHER" id="PTHR33787">
    <property type="match status" value="1"/>
</dbReference>